<evidence type="ECO:0000313" key="14">
    <source>
        <dbReference type="EMBL" id="CAF1053188.1"/>
    </source>
</evidence>
<comment type="similarity">
    <text evidence="3 11">Belongs to the ELOF1 family.</text>
</comment>
<evidence type="ECO:0000256" key="10">
    <source>
        <dbReference type="ARBA" id="ARBA00023242"/>
    </source>
</evidence>
<dbReference type="EMBL" id="CAJNOH010000066">
    <property type="protein sequence ID" value="CAF0830830.1"/>
    <property type="molecule type" value="Genomic_DNA"/>
</dbReference>
<keyword evidence="7 11" id="KW-0862">Zinc</keyword>
<organism evidence="13 22">
    <name type="scientific">Rotaria sordida</name>
    <dbReference type="NCBI Taxonomy" id="392033"/>
    <lineage>
        <taxon>Eukaryota</taxon>
        <taxon>Metazoa</taxon>
        <taxon>Spiralia</taxon>
        <taxon>Gnathifera</taxon>
        <taxon>Rotifera</taxon>
        <taxon>Eurotatoria</taxon>
        <taxon>Bdelloidea</taxon>
        <taxon>Philodinida</taxon>
        <taxon>Philodinidae</taxon>
        <taxon>Rotaria</taxon>
    </lineage>
</organism>
<dbReference type="GO" id="GO:0008270">
    <property type="term" value="F:zinc ion binding"/>
    <property type="evidence" value="ECO:0007669"/>
    <property type="project" value="UniProtKB-KW"/>
</dbReference>
<evidence type="ECO:0000313" key="16">
    <source>
        <dbReference type="EMBL" id="CAF1061126.1"/>
    </source>
</evidence>
<dbReference type="InterPro" id="IPR007808">
    <property type="entry name" value="Elf1"/>
</dbReference>
<dbReference type="GO" id="GO:0006368">
    <property type="term" value="P:transcription elongation by RNA polymerase II"/>
    <property type="evidence" value="ECO:0007669"/>
    <property type="project" value="TreeGrafter"/>
</dbReference>
<dbReference type="Proteomes" id="UP000663854">
    <property type="component" value="Unassembled WGS sequence"/>
</dbReference>
<dbReference type="Proteomes" id="UP000663882">
    <property type="component" value="Unassembled WGS sequence"/>
</dbReference>
<comment type="function">
    <text evidence="1 11">Transcription elongation factor implicated in the maintenance of proper chromatin structure in actively transcribed regions.</text>
</comment>
<evidence type="ECO:0000313" key="21">
    <source>
        <dbReference type="Proteomes" id="UP000663870"/>
    </source>
</evidence>
<dbReference type="EMBL" id="CAJNOT010000709">
    <property type="protein sequence ID" value="CAF1061126.1"/>
    <property type="molecule type" value="Genomic_DNA"/>
</dbReference>
<name>A0A814HSZ2_9BILA</name>
<dbReference type="Pfam" id="PF05129">
    <property type="entry name" value="Zn_ribbon_Elf1"/>
    <property type="match status" value="1"/>
</dbReference>
<dbReference type="GO" id="GO:0008023">
    <property type="term" value="C:transcription elongation factor complex"/>
    <property type="evidence" value="ECO:0007669"/>
    <property type="project" value="TreeGrafter"/>
</dbReference>
<dbReference type="OrthoDB" id="445983at2759"/>
<evidence type="ECO:0000313" key="22">
    <source>
        <dbReference type="Proteomes" id="UP000663882"/>
    </source>
</evidence>
<dbReference type="Proteomes" id="UP000663870">
    <property type="component" value="Unassembled WGS sequence"/>
</dbReference>
<evidence type="ECO:0000256" key="4">
    <source>
        <dbReference type="ARBA" id="ARBA00014973"/>
    </source>
</evidence>
<comment type="subcellular location">
    <subcellularLocation>
        <location evidence="2 11">Nucleus</location>
    </subcellularLocation>
</comment>
<evidence type="ECO:0000256" key="7">
    <source>
        <dbReference type="ARBA" id="ARBA00022833"/>
    </source>
</evidence>
<evidence type="ECO:0000256" key="9">
    <source>
        <dbReference type="ARBA" id="ARBA00023163"/>
    </source>
</evidence>
<evidence type="ECO:0000313" key="15">
    <source>
        <dbReference type="EMBL" id="CAF1057878.1"/>
    </source>
</evidence>
<dbReference type="InterPro" id="IPR038567">
    <property type="entry name" value="T_Elf1_sf"/>
</dbReference>
<evidence type="ECO:0000313" key="18">
    <source>
        <dbReference type="EMBL" id="CAF3681371.1"/>
    </source>
</evidence>
<dbReference type="Proteomes" id="UP000663864">
    <property type="component" value="Unassembled WGS sequence"/>
</dbReference>
<dbReference type="AlphaFoldDB" id="A0A814HSZ2"/>
<gene>
    <name evidence="19" type="ORF">FNK824_LOCUS11510</name>
    <name evidence="20" type="ORF">JBS370_LOCUS14302</name>
    <name evidence="14" type="ORF">JXQ802_LOCUS16767</name>
    <name evidence="15" type="ORF">JXQ802_LOCUS17008</name>
    <name evidence="18" type="ORF">OTI717_LOCUS11245</name>
    <name evidence="12" type="ORF">PYM288_LOCUS6073</name>
    <name evidence="13" type="ORF">RFH988_LOCUS14885</name>
    <name evidence="17" type="ORF">SEV965_LOCUS22064</name>
    <name evidence="16" type="ORF">ZHD862_LOCUS15569</name>
</gene>
<dbReference type="EMBL" id="CAJOBE010001372">
    <property type="protein sequence ID" value="CAF3738085.1"/>
    <property type="molecule type" value="Genomic_DNA"/>
</dbReference>
<dbReference type="EMBL" id="CAJNOL010000413">
    <property type="protein sequence ID" value="CAF1053188.1"/>
    <property type="molecule type" value="Genomic_DNA"/>
</dbReference>
<dbReference type="EMBL" id="CAJNOL010000423">
    <property type="protein sequence ID" value="CAF1057878.1"/>
    <property type="molecule type" value="Genomic_DNA"/>
</dbReference>
<evidence type="ECO:0000256" key="3">
    <source>
        <dbReference type="ARBA" id="ARBA00009730"/>
    </source>
</evidence>
<dbReference type="PANTHER" id="PTHR20934">
    <property type="entry name" value="TRANSCRIPTION ELONGATION FACTOR 1 HOMOLOG"/>
    <property type="match status" value="1"/>
</dbReference>
<evidence type="ECO:0000256" key="6">
    <source>
        <dbReference type="ARBA" id="ARBA00022771"/>
    </source>
</evidence>
<dbReference type="Gene3D" id="2.20.25.190">
    <property type="match status" value="1"/>
</dbReference>
<dbReference type="EMBL" id="CAJOBD010001280">
    <property type="protein sequence ID" value="CAF3782535.1"/>
    <property type="molecule type" value="Genomic_DNA"/>
</dbReference>
<dbReference type="Proteomes" id="UP000663836">
    <property type="component" value="Unassembled WGS sequence"/>
</dbReference>
<keyword evidence="6 11" id="KW-0863">Zinc-finger</keyword>
<evidence type="ECO:0000256" key="11">
    <source>
        <dbReference type="RuleBase" id="RU364033"/>
    </source>
</evidence>
<dbReference type="Proteomes" id="UP000663874">
    <property type="component" value="Unassembled WGS sequence"/>
</dbReference>
<evidence type="ECO:0000313" key="19">
    <source>
        <dbReference type="EMBL" id="CAF3738085.1"/>
    </source>
</evidence>
<evidence type="ECO:0000313" key="13">
    <source>
        <dbReference type="EMBL" id="CAF1014928.1"/>
    </source>
</evidence>
<evidence type="ECO:0000256" key="8">
    <source>
        <dbReference type="ARBA" id="ARBA00023015"/>
    </source>
</evidence>
<evidence type="ECO:0000256" key="2">
    <source>
        <dbReference type="ARBA" id="ARBA00004123"/>
    </source>
</evidence>
<evidence type="ECO:0000313" key="20">
    <source>
        <dbReference type="EMBL" id="CAF3782535.1"/>
    </source>
</evidence>
<keyword evidence="8 11" id="KW-0805">Transcription regulation</keyword>
<dbReference type="FunFam" id="2.20.25.190:FF:000001">
    <property type="entry name" value="Transcription elongation factor 1 homolog"/>
    <property type="match status" value="1"/>
</dbReference>
<keyword evidence="10 11" id="KW-0539">Nucleus</keyword>
<dbReference type="Proteomes" id="UP000663823">
    <property type="component" value="Unassembled WGS sequence"/>
</dbReference>
<dbReference type="EMBL" id="CAJNOO010000704">
    <property type="protein sequence ID" value="CAF1014928.1"/>
    <property type="molecule type" value="Genomic_DNA"/>
</dbReference>
<proteinExistence type="inferred from homology"/>
<keyword evidence="9 11" id="KW-0804">Transcription</keyword>
<reference evidence="13" key="1">
    <citation type="submission" date="2021-02" db="EMBL/GenBank/DDBJ databases">
        <authorList>
            <person name="Nowell W R."/>
        </authorList>
    </citation>
    <scope>NUCLEOTIDE SEQUENCE</scope>
</reference>
<evidence type="ECO:0000313" key="12">
    <source>
        <dbReference type="EMBL" id="CAF0830830.1"/>
    </source>
</evidence>
<dbReference type="Proteomes" id="UP000663889">
    <property type="component" value="Unassembled WGS sequence"/>
</dbReference>
<dbReference type="PANTHER" id="PTHR20934:SF0">
    <property type="entry name" value="TRANSCRIPTION ELONGATION FACTOR 1 HOMOLOG"/>
    <property type="match status" value="1"/>
</dbReference>
<comment type="caution">
    <text evidence="13">The sequence shown here is derived from an EMBL/GenBank/DDBJ whole genome shotgun (WGS) entry which is preliminary data.</text>
</comment>
<dbReference type="SUPFAM" id="SSF57783">
    <property type="entry name" value="Zinc beta-ribbon"/>
    <property type="match status" value="1"/>
</dbReference>
<dbReference type="EMBL" id="CAJOAX010001061">
    <property type="protein sequence ID" value="CAF3681371.1"/>
    <property type="molecule type" value="Genomic_DNA"/>
</dbReference>
<dbReference type="EMBL" id="CAJNOU010001537">
    <property type="protein sequence ID" value="CAF1218683.1"/>
    <property type="molecule type" value="Genomic_DNA"/>
</dbReference>
<keyword evidence="21" id="KW-1185">Reference proteome</keyword>
<evidence type="ECO:0000256" key="5">
    <source>
        <dbReference type="ARBA" id="ARBA00022723"/>
    </source>
</evidence>
<accession>A0A814HSZ2</accession>
<evidence type="ECO:0000256" key="1">
    <source>
        <dbReference type="ARBA" id="ARBA00003357"/>
    </source>
</evidence>
<keyword evidence="5 11" id="KW-0479">Metal-binding</keyword>
<protein>
    <recommendedName>
        <fullName evidence="4 11">Transcription elongation factor 1 homolog</fullName>
    </recommendedName>
</protein>
<evidence type="ECO:0000313" key="17">
    <source>
        <dbReference type="EMBL" id="CAF1218683.1"/>
    </source>
</evidence>
<dbReference type="GO" id="GO:0000993">
    <property type="term" value="F:RNA polymerase II complex binding"/>
    <property type="evidence" value="ECO:0007669"/>
    <property type="project" value="TreeGrafter"/>
</dbReference>
<sequence>MGRKKSKRKVRKNIKRIQVLPTVFDCPFCNHESSCDVKFDRKKQRAQILCRICSETYETDVNYLSEPIDVYNAWIDACEEANTN</sequence>